<dbReference type="Pfam" id="PF05970">
    <property type="entry name" value="PIF1"/>
    <property type="match status" value="1"/>
</dbReference>
<reference evidence="14" key="1">
    <citation type="submission" date="2025-08" db="UniProtKB">
        <authorList>
            <consortium name="Ensembl"/>
        </authorList>
    </citation>
    <scope>IDENTIFICATION</scope>
</reference>
<evidence type="ECO:0000259" key="12">
    <source>
        <dbReference type="Pfam" id="PF14214"/>
    </source>
</evidence>
<evidence type="ECO:0000313" key="15">
    <source>
        <dbReference type="Proteomes" id="UP000264800"/>
    </source>
</evidence>
<dbReference type="PANTHER" id="PTHR47642:SF5">
    <property type="entry name" value="ATP-DEPENDENT DNA HELICASE"/>
    <property type="match status" value="1"/>
</dbReference>
<feature type="region of interest" description="Disordered" evidence="10">
    <location>
        <begin position="354"/>
        <end position="390"/>
    </location>
</feature>
<reference evidence="14" key="2">
    <citation type="submission" date="2025-09" db="UniProtKB">
        <authorList>
            <consortium name="Ensembl"/>
        </authorList>
    </citation>
    <scope>IDENTIFICATION</scope>
</reference>
<dbReference type="GO" id="GO:0016887">
    <property type="term" value="F:ATP hydrolysis activity"/>
    <property type="evidence" value="ECO:0007669"/>
    <property type="project" value="RHEA"/>
</dbReference>
<keyword evidence="8" id="KW-0413">Isomerase</keyword>
<evidence type="ECO:0000256" key="1">
    <source>
        <dbReference type="ARBA" id="ARBA00022741"/>
    </source>
</evidence>
<evidence type="ECO:0000256" key="6">
    <source>
        <dbReference type="ARBA" id="ARBA00023125"/>
    </source>
</evidence>
<sequence length="1236" mass="141215">MQPPDIAQEVLSYGEGVFSIAPAQGNKPISFFSVPRLEAKAYPVHFPTGKNTLDEARRIALSQSMYFNVRLFSVDTRFAKDQSYLFFAQFVTETHIAKNSMSIQTRKGKTTTKDGKNISSKMIQDKEELEKLIQNKDATRFMQPLRGTPAYWEKGLRDLHAMVRQLGKPTFFCTFSAAEMRWPEVIEAIKAQHGEQVNFCELDWNTKCDILRSNPVTVMRMFEKRVDALFRDLILSPAQPIGPVDDYFYRVEFQARGSPHIHAVIWISGAPEMEDPSCCDEVVNFIDRYISCQLPDETTDPELHKIVTEVQMHSKKHSKSCKKGNVQCRFGFPKLPMDCTRITIPQLDFDLENEDNEEEKQGKEKQGQKKSKKIKSRIISNQQREAKRKLKPVRDLLMDEKSSLMDLSELLQACMMTKDECNGHVDALTSGMVVMMKRDPKDSWVNGYNPDLLRAWNANMDIQYMLDEYSCIEYMMSYIAKPEHEMAEFLKSVVEDLKTSNVNQQDEMKKIMQAYSKQREVSAQESVARTCSLPLKKSSRSVIFIQTDEDCVKMSLPMSKLMNMSPDEENVWMAGLPEKYLNRPLTLEFEHICLAEFVSEYRVLYGKQVEGPNAIPLLNDAGYIQKRTMGIPAVIRFTRFSEKKTPEKFYRRLLKLYFPHRRDEDLKNEEHTTYEAFYNNGVRDGWQVKHFVEFNRNRYEGEGKKIDKVMEELRKQGPVHNAWNTFAPEVELDCLECLAERPPVEQNEEQDPIPDYQIDLNSGAMPAFEVPKLSPDLIRQMYRSLNETQASIFYTIRDWCLQRVWGDNPEPFFYFLKGGAGCGKSHVIKYVYQEATKLLRQLPRFRDIGDMSQPTVLLTAFTGTAAYNILGKTLHSILKLPKSLKPPYKGLGNSLDELRAVLSNVEILIIDEISMISKELFAYVHWRFQQIKGNTRPFGGISVLAVGDFYQLPPLGGAKSLCVTEDGVLDIWNENFQMVSLTEIMRQRDDRAFAELLNRIRVKGKADLLSEDDKTLLIQTVTDPKDCPMDVLHIFATNKQVDTHNAAVVASLGTVIVDIPAEDYKRETKTGNMIKHGWCVKGKNRDLPDNIQAGLGIRVMIIRNLDVEDGLVNGTFGNIADIVTSTKNGAVTLIGLKLDNPTAGRTKKMRGKPDDFVYIERFEEQTSIKGVVQHQFPIKLAFGCTAHKVQGMTIKSAAVSLKRIFEPGMAYVALSRTTSLEGLKIIDFDEKKKLRG</sequence>
<dbReference type="InterPro" id="IPR010285">
    <property type="entry name" value="DNA_helicase_pif1-like_DEAD"/>
</dbReference>
<proteinExistence type="inferred from homology"/>
<dbReference type="GeneTree" id="ENSGT00940000164296"/>
<evidence type="ECO:0000256" key="8">
    <source>
        <dbReference type="ARBA" id="ARBA00023235"/>
    </source>
</evidence>
<dbReference type="GO" id="GO:0043139">
    <property type="term" value="F:5'-3' DNA helicase activity"/>
    <property type="evidence" value="ECO:0007669"/>
    <property type="project" value="UniProtKB-EC"/>
</dbReference>
<dbReference type="GO" id="GO:0006281">
    <property type="term" value="P:DNA repair"/>
    <property type="evidence" value="ECO:0007669"/>
    <property type="project" value="UniProtKB-KW"/>
</dbReference>
<keyword evidence="9" id="KW-0233">DNA recombination</keyword>
<dbReference type="CDD" id="cd18809">
    <property type="entry name" value="SF1_C_RecD"/>
    <property type="match status" value="1"/>
</dbReference>
<dbReference type="Pfam" id="PF14214">
    <property type="entry name" value="Helitron_like_N"/>
    <property type="match status" value="1"/>
</dbReference>
<comment type="cofactor">
    <cofactor evidence="9">
        <name>Mg(2+)</name>
        <dbReference type="ChEBI" id="CHEBI:18420"/>
    </cofactor>
</comment>
<keyword evidence="7 9" id="KW-0234">DNA repair</keyword>
<keyword evidence="1 9" id="KW-0547">Nucleotide-binding</keyword>
<evidence type="ECO:0000256" key="9">
    <source>
        <dbReference type="RuleBase" id="RU363044"/>
    </source>
</evidence>
<evidence type="ECO:0000256" key="7">
    <source>
        <dbReference type="ARBA" id="ARBA00023204"/>
    </source>
</evidence>
<organism evidence="14 15">
    <name type="scientific">Kryptolebias marmoratus</name>
    <name type="common">Mangrove killifish</name>
    <name type="synonym">Rivulus marmoratus</name>
    <dbReference type="NCBI Taxonomy" id="37003"/>
    <lineage>
        <taxon>Eukaryota</taxon>
        <taxon>Metazoa</taxon>
        <taxon>Chordata</taxon>
        <taxon>Craniata</taxon>
        <taxon>Vertebrata</taxon>
        <taxon>Euteleostomi</taxon>
        <taxon>Actinopterygii</taxon>
        <taxon>Neopterygii</taxon>
        <taxon>Teleostei</taxon>
        <taxon>Neoteleostei</taxon>
        <taxon>Acanthomorphata</taxon>
        <taxon>Ovalentaria</taxon>
        <taxon>Atherinomorphae</taxon>
        <taxon>Cyprinodontiformes</taxon>
        <taxon>Rivulidae</taxon>
        <taxon>Kryptolebias</taxon>
    </lineage>
</organism>
<feature type="domain" description="DNA helicase Pif1-like DEAD-box helicase" evidence="11">
    <location>
        <begin position="785"/>
        <end position="999"/>
    </location>
</feature>
<dbReference type="GO" id="GO:0005524">
    <property type="term" value="F:ATP binding"/>
    <property type="evidence" value="ECO:0007669"/>
    <property type="project" value="UniProtKB-KW"/>
</dbReference>
<dbReference type="InterPro" id="IPR049163">
    <property type="entry name" value="Pif1-like_2B_dom"/>
</dbReference>
<dbReference type="PANTHER" id="PTHR47642">
    <property type="entry name" value="ATP-DEPENDENT DNA HELICASE"/>
    <property type="match status" value="1"/>
</dbReference>
<comment type="similarity">
    <text evidence="9">Belongs to the helicase family.</text>
</comment>
<dbReference type="GO" id="GO:0000723">
    <property type="term" value="P:telomere maintenance"/>
    <property type="evidence" value="ECO:0007669"/>
    <property type="project" value="InterPro"/>
</dbReference>
<dbReference type="Proteomes" id="UP000264800">
    <property type="component" value="Unplaced"/>
</dbReference>
<dbReference type="InterPro" id="IPR051055">
    <property type="entry name" value="PIF1_helicase"/>
</dbReference>
<evidence type="ECO:0000256" key="3">
    <source>
        <dbReference type="ARBA" id="ARBA00022801"/>
    </source>
</evidence>
<evidence type="ECO:0000259" key="13">
    <source>
        <dbReference type="Pfam" id="PF21530"/>
    </source>
</evidence>
<keyword evidence="6" id="KW-0238">DNA-binding</keyword>
<dbReference type="STRING" id="37003.ENSKMAP00000024277"/>
<keyword evidence="15" id="KW-1185">Reference proteome</keyword>
<protein>
    <recommendedName>
        <fullName evidence="9">ATP-dependent DNA helicase</fullName>
        <ecNumber evidence="9">5.6.2.3</ecNumber>
    </recommendedName>
</protein>
<keyword evidence="3 9" id="KW-0378">Hydrolase</keyword>
<feature type="domain" description="Helitron helicase-like" evidence="12">
    <location>
        <begin position="66"/>
        <end position="265"/>
    </location>
</feature>
<evidence type="ECO:0000313" key="14">
    <source>
        <dbReference type="Ensembl" id="ENSKMAP00000024277.1"/>
    </source>
</evidence>
<dbReference type="GO" id="GO:0006310">
    <property type="term" value="P:DNA recombination"/>
    <property type="evidence" value="ECO:0007669"/>
    <property type="project" value="UniProtKB-KW"/>
</dbReference>
<keyword evidence="4 9" id="KW-0347">Helicase</keyword>
<feature type="domain" description="DNA helicase Pif1-like 2B" evidence="13">
    <location>
        <begin position="1095"/>
        <end position="1119"/>
    </location>
</feature>
<evidence type="ECO:0000256" key="5">
    <source>
        <dbReference type="ARBA" id="ARBA00022840"/>
    </source>
</evidence>
<evidence type="ECO:0000256" key="2">
    <source>
        <dbReference type="ARBA" id="ARBA00022763"/>
    </source>
</evidence>
<accession>A0A3Q3GL43</accession>
<dbReference type="Pfam" id="PF21530">
    <property type="entry name" value="Pif1_2B_dom"/>
    <property type="match status" value="1"/>
</dbReference>
<dbReference type="InterPro" id="IPR025476">
    <property type="entry name" value="Helitron_helicase-like"/>
</dbReference>
<evidence type="ECO:0000256" key="10">
    <source>
        <dbReference type="SAM" id="MobiDB-lite"/>
    </source>
</evidence>
<dbReference type="Gene3D" id="3.40.50.300">
    <property type="entry name" value="P-loop containing nucleotide triphosphate hydrolases"/>
    <property type="match status" value="1"/>
</dbReference>
<dbReference type="OMA" id="HAVIWIS"/>
<keyword evidence="2 9" id="KW-0227">DNA damage</keyword>
<dbReference type="EC" id="5.6.2.3" evidence="9"/>
<comment type="catalytic activity">
    <reaction evidence="9">
        <text>ATP + H2O = ADP + phosphate + H(+)</text>
        <dbReference type="Rhea" id="RHEA:13065"/>
        <dbReference type="ChEBI" id="CHEBI:15377"/>
        <dbReference type="ChEBI" id="CHEBI:15378"/>
        <dbReference type="ChEBI" id="CHEBI:30616"/>
        <dbReference type="ChEBI" id="CHEBI:43474"/>
        <dbReference type="ChEBI" id="CHEBI:456216"/>
        <dbReference type="EC" id="5.6.2.3"/>
    </reaction>
</comment>
<evidence type="ECO:0000256" key="4">
    <source>
        <dbReference type="ARBA" id="ARBA00022806"/>
    </source>
</evidence>
<name>A0A3Q3GL43_KRYMA</name>
<dbReference type="SUPFAM" id="SSF52540">
    <property type="entry name" value="P-loop containing nucleoside triphosphate hydrolases"/>
    <property type="match status" value="2"/>
</dbReference>
<keyword evidence="5 9" id="KW-0067">ATP-binding</keyword>
<evidence type="ECO:0000259" key="11">
    <source>
        <dbReference type="Pfam" id="PF05970"/>
    </source>
</evidence>
<dbReference type="InterPro" id="IPR027417">
    <property type="entry name" value="P-loop_NTPase"/>
</dbReference>
<dbReference type="Ensembl" id="ENSKMAT00000024583.1">
    <property type="protein sequence ID" value="ENSKMAP00000024277.1"/>
    <property type="gene ID" value="ENSKMAG00000018007.1"/>
</dbReference>
<dbReference type="AlphaFoldDB" id="A0A3Q3GL43"/>